<proteinExistence type="predicted"/>
<dbReference type="GO" id="GO:0000166">
    <property type="term" value="F:nucleotide binding"/>
    <property type="evidence" value="ECO:0007669"/>
    <property type="project" value="InterPro"/>
</dbReference>
<comment type="caution">
    <text evidence="1">The sequence shown here is derived from an EMBL/GenBank/DDBJ whole genome shotgun (WGS) entry which is preliminary data.</text>
</comment>
<dbReference type="EMBL" id="VSSQ01016842">
    <property type="protein sequence ID" value="MPM58579.1"/>
    <property type="molecule type" value="Genomic_DNA"/>
</dbReference>
<reference evidence="1" key="1">
    <citation type="submission" date="2019-08" db="EMBL/GenBank/DDBJ databases">
        <authorList>
            <person name="Kucharzyk K."/>
            <person name="Murdoch R.W."/>
            <person name="Higgins S."/>
            <person name="Loffler F."/>
        </authorList>
    </citation>
    <scope>NUCLEOTIDE SEQUENCE</scope>
</reference>
<accession>A0A645AZK0</accession>
<dbReference type="InterPro" id="IPR018163">
    <property type="entry name" value="Thr/Ala-tRNA-synth_IIc_edit"/>
</dbReference>
<dbReference type="SUPFAM" id="SSF55186">
    <property type="entry name" value="ThrRS/AlaRS common domain"/>
    <property type="match status" value="1"/>
</dbReference>
<dbReference type="AlphaFoldDB" id="A0A645AZK0"/>
<sequence>MSHSAEEVTTSLLHEFFDIKEEEYFFSDIRNGFVIKFYKKPDIDLERLSALIDERIAQDLEISYYDEDHIVLGGEIVSCDGPRFHVRNTSEIKNFSLVKRFVHDAATNTYCLVGLIDDNTRDLENRNTYYFLTRKSLDETSKNS</sequence>
<protein>
    <submittedName>
        <fullName evidence="1">Uncharacterized protein</fullName>
    </submittedName>
</protein>
<evidence type="ECO:0000313" key="1">
    <source>
        <dbReference type="EMBL" id="MPM58579.1"/>
    </source>
</evidence>
<name>A0A645AZK0_9ZZZZ</name>
<gene>
    <name evidence="1" type="ORF">SDC9_105410</name>
</gene>
<organism evidence="1">
    <name type="scientific">bioreactor metagenome</name>
    <dbReference type="NCBI Taxonomy" id="1076179"/>
    <lineage>
        <taxon>unclassified sequences</taxon>
        <taxon>metagenomes</taxon>
        <taxon>ecological metagenomes</taxon>
    </lineage>
</organism>